<accession>A0A4Y2M227</accession>
<evidence type="ECO:0000313" key="2">
    <source>
        <dbReference type="EMBL" id="GBN20614.1"/>
    </source>
</evidence>
<sequence>MPSPLSHTEDRISEAKPTSFISPLPQDAGCRFSQLPPFNFKVSQAEHLVPSPSEKVRRSSRCCVSKADDWFPVERGTFTRNQIIS</sequence>
<proteinExistence type="predicted"/>
<comment type="caution">
    <text evidence="2">The sequence shown here is derived from an EMBL/GenBank/DDBJ whole genome shotgun (WGS) entry which is preliminary data.</text>
</comment>
<name>A0A4Y2M227_ARAVE</name>
<dbReference type="AlphaFoldDB" id="A0A4Y2M227"/>
<keyword evidence="3" id="KW-1185">Reference proteome</keyword>
<reference evidence="2 3" key="1">
    <citation type="journal article" date="2019" name="Sci. Rep.">
        <title>Orb-weaving spider Araneus ventricosus genome elucidates the spidroin gene catalogue.</title>
        <authorList>
            <person name="Kono N."/>
            <person name="Nakamura H."/>
            <person name="Ohtoshi R."/>
            <person name="Moran D.A.P."/>
            <person name="Shinohara A."/>
            <person name="Yoshida Y."/>
            <person name="Fujiwara M."/>
            <person name="Mori M."/>
            <person name="Tomita M."/>
            <person name="Arakawa K."/>
        </authorList>
    </citation>
    <scope>NUCLEOTIDE SEQUENCE [LARGE SCALE GENOMIC DNA]</scope>
</reference>
<protein>
    <submittedName>
        <fullName evidence="2">Uncharacterized protein</fullName>
    </submittedName>
</protein>
<gene>
    <name evidence="2" type="ORF">AVEN_50685_1</name>
</gene>
<feature type="region of interest" description="Disordered" evidence="1">
    <location>
        <begin position="1"/>
        <end position="23"/>
    </location>
</feature>
<evidence type="ECO:0000256" key="1">
    <source>
        <dbReference type="SAM" id="MobiDB-lite"/>
    </source>
</evidence>
<dbReference type="Proteomes" id="UP000499080">
    <property type="component" value="Unassembled WGS sequence"/>
</dbReference>
<dbReference type="EMBL" id="BGPR01006639">
    <property type="protein sequence ID" value="GBN20614.1"/>
    <property type="molecule type" value="Genomic_DNA"/>
</dbReference>
<evidence type="ECO:0000313" key="3">
    <source>
        <dbReference type="Proteomes" id="UP000499080"/>
    </source>
</evidence>
<organism evidence="2 3">
    <name type="scientific">Araneus ventricosus</name>
    <name type="common">Orbweaver spider</name>
    <name type="synonym">Epeira ventricosa</name>
    <dbReference type="NCBI Taxonomy" id="182803"/>
    <lineage>
        <taxon>Eukaryota</taxon>
        <taxon>Metazoa</taxon>
        <taxon>Ecdysozoa</taxon>
        <taxon>Arthropoda</taxon>
        <taxon>Chelicerata</taxon>
        <taxon>Arachnida</taxon>
        <taxon>Araneae</taxon>
        <taxon>Araneomorphae</taxon>
        <taxon>Entelegynae</taxon>
        <taxon>Araneoidea</taxon>
        <taxon>Araneidae</taxon>
        <taxon>Araneus</taxon>
    </lineage>
</organism>